<evidence type="ECO:0000256" key="4">
    <source>
        <dbReference type="ARBA" id="ARBA00022692"/>
    </source>
</evidence>
<keyword evidence="6 7" id="KW-0472">Membrane</keyword>
<name>W7Q8K1_9ALTE</name>
<dbReference type="AlphaFoldDB" id="W7Q8K1"/>
<dbReference type="GO" id="GO:0035556">
    <property type="term" value="P:intracellular signal transduction"/>
    <property type="evidence" value="ECO:0007669"/>
    <property type="project" value="InterPro"/>
</dbReference>
<evidence type="ECO:0000313" key="10">
    <source>
        <dbReference type="Proteomes" id="UP000019276"/>
    </source>
</evidence>
<feature type="transmembrane region" description="Helical" evidence="7">
    <location>
        <begin position="351"/>
        <end position="371"/>
    </location>
</feature>
<dbReference type="eggNOG" id="COG2114">
    <property type="taxonomic scope" value="Bacteria"/>
</dbReference>
<dbReference type="InterPro" id="IPR050697">
    <property type="entry name" value="Adenylyl/Guanylyl_Cyclase_3/4"/>
</dbReference>
<comment type="subcellular location">
    <subcellularLocation>
        <location evidence="1">Cell envelope</location>
    </subcellularLocation>
</comment>
<dbReference type="STRING" id="1328313.DS2_17933"/>
<gene>
    <name evidence="9" type="ORF">DS2_17933</name>
</gene>
<keyword evidence="3" id="KW-1003">Cell membrane</keyword>
<evidence type="ECO:0000256" key="3">
    <source>
        <dbReference type="ARBA" id="ARBA00022475"/>
    </source>
</evidence>
<dbReference type="GO" id="GO:0004016">
    <property type="term" value="F:adenylate cyclase activity"/>
    <property type="evidence" value="ECO:0007669"/>
    <property type="project" value="UniProtKB-ARBA"/>
</dbReference>
<dbReference type="InterPro" id="IPR029787">
    <property type="entry name" value="Nucleotide_cyclase"/>
</dbReference>
<feature type="transmembrane region" description="Helical" evidence="7">
    <location>
        <begin position="408"/>
        <end position="425"/>
    </location>
</feature>
<dbReference type="SMART" id="SM00044">
    <property type="entry name" value="CYCc"/>
    <property type="match status" value="1"/>
</dbReference>
<keyword evidence="10" id="KW-1185">Reference proteome</keyword>
<feature type="domain" description="Guanylate cyclase" evidence="8">
    <location>
        <begin position="466"/>
        <end position="598"/>
    </location>
</feature>
<comment type="similarity">
    <text evidence="2">Belongs to the adenylyl cyclase class-3 family.</text>
</comment>
<evidence type="ECO:0000256" key="1">
    <source>
        <dbReference type="ARBA" id="ARBA00004196"/>
    </source>
</evidence>
<reference evidence="9 10" key="1">
    <citation type="journal article" date="2014" name="Genome Announc.">
        <title>Draft Genome Sequence of the Agar-Degrading Bacterium Catenovulum sp. Strain DS-2, Isolated from Intestines of Haliotis diversicolor.</title>
        <authorList>
            <person name="Shan D."/>
            <person name="Li X."/>
            <person name="Gu Z."/>
            <person name="Wei G."/>
            <person name="Gao Z."/>
            <person name="Shao Z."/>
        </authorList>
    </citation>
    <scope>NUCLEOTIDE SEQUENCE [LARGE SCALE GENOMIC DNA]</scope>
    <source>
        <strain evidence="9 10">DS-2</strain>
    </source>
</reference>
<dbReference type="SMART" id="SM01080">
    <property type="entry name" value="CHASE2"/>
    <property type="match status" value="1"/>
</dbReference>
<dbReference type="PANTHER" id="PTHR43081">
    <property type="entry name" value="ADENYLATE CYCLASE, TERMINAL-DIFFERENTIATION SPECIFIC-RELATED"/>
    <property type="match status" value="1"/>
</dbReference>
<dbReference type="Gene3D" id="3.30.70.1230">
    <property type="entry name" value="Nucleotide cyclase"/>
    <property type="match status" value="1"/>
</dbReference>
<dbReference type="PATRIC" id="fig|1328313.3.peg.3666"/>
<protein>
    <submittedName>
        <fullName evidence="9">Adenylate/guanylate cyclase</fullName>
    </submittedName>
</protein>
<dbReference type="FunFam" id="3.30.70.1230:FF:000016">
    <property type="entry name" value="Adenylate/guanylate cyclase domain-containing protein"/>
    <property type="match status" value="1"/>
</dbReference>
<dbReference type="PROSITE" id="PS50125">
    <property type="entry name" value="GUANYLATE_CYCLASE_2"/>
    <property type="match status" value="1"/>
</dbReference>
<evidence type="ECO:0000259" key="8">
    <source>
        <dbReference type="PROSITE" id="PS50125"/>
    </source>
</evidence>
<evidence type="ECO:0000256" key="7">
    <source>
        <dbReference type="SAM" id="Phobius"/>
    </source>
</evidence>
<dbReference type="Pfam" id="PF00211">
    <property type="entry name" value="Guanylate_cyc"/>
    <property type="match status" value="1"/>
</dbReference>
<dbReference type="eggNOG" id="COG4252">
    <property type="taxonomic scope" value="Bacteria"/>
</dbReference>
<dbReference type="CDD" id="cd07302">
    <property type="entry name" value="CHD"/>
    <property type="match status" value="1"/>
</dbReference>
<dbReference type="SUPFAM" id="SSF55073">
    <property type="entry name" value="Nucleotide cyclase"/>
    <property type="match status" value="1"/>
</dbReference>
<comment type="caution">
    <text evidence="9">The sequence shown here is derived from an EMBL/GenBank/DDBJ whole genome shotgun (WGS) entry which is preliminary data.</text>
</comment>
<evidence type="ECO:0000256" key="5">
    <source>
        <dbReference type="ARBA" id="ARBA00022989"/>
    </source>
</evidence>
<dbReference type="InterPro" id="IPR001054">
    <property type="entry name" value="A/G_cyclase"/>
</dbReference>
<evidence type="ECO:0000313" key="9">
    <source>
        <dbReference type="EMBL" id="EWH08341.1"/>
    </source>
</evidence>
<sequence length="723" mass="81578">MASFFVHLVHISDVAALRLLTKLEHALYDWQITHQPAELNNPQVVIANIDEKSIAELGQWPWRRDVLAQLLDRLFSHYQIKLIGFDTVFAESSDTTAIEVLDILNQTDLQQQPLFQQAYKSFKPQLQFDQMFAEQMEQHKVVTGLVFAQNKQKNKNNLPVPIAKTQNSTLVAAQSFIANLATFHQAASGAGFFDNPLLDEDGVFRRVPLLQQYQGYVYPSLALEMVRIAQQQNMATNFAEVAQADGSKVSQLVGIQLNGYSIPVNEKAAVLVPYTGAAYQFSYYSIIDILRQQIPLEQLKNKLVLLGTDSAGLLDLRTTPFAKAVPGVEVHASIIHGLLTEQIVAPVQQPLVMQLSLFVLLSILLLLLYRIDNPSWQIVYALAVLVGLFVVSFTLWFDKVYMPLASQVSYWFLTAVLLIAYKLIMEHRQKDFIVRRFGQYVPPSLVADMAKSPDKYQLQGQQKQLTVLFTDIRDFTRISEQLSANDLSDLMNQYLTVMTRIIHKHNGTIDKYMGDAIMAFWGAPIDNSNHAFEAVAAAVEMQQALDKVNKDFASKNWPQLQTGIGINTGLMHVGNMGSEFRMAYTVIGDEVNLASRLEGLTKQYGCEILLGELTFELVASSPWMIREIDAVRVKGKQQAVAIYQLCLPSKQGEYAKGIVSGYAEFLLAYRQQDWSIAQACLQQLFEQKLVSEALYKLFLQRINGYQQSPPPHNWDGVYTYQIK</sequence>
<dbReference type="GO" id="GO:0030313">
    <property type="term" value="C:cell envelope"/>
    <property type="evidence" value="ECO:0007669"/>
    <property type="project" value="UniProtKB-SubCell"/>
</dbReference>
<evidence type="ECO:0000256" key="6">
    <source>
        <dbReference type="ARBA" id="ARBA00023136"/>
    </source>
</evidence>
<keyword evidence="4 7" id="KW-0812">Transmembrane</keyword>
<dbReference type="PANTHER" id="PTHR43081:SF1">
    <property type="entry name" value="ADENYLATE CYCLASE, TERMINAL-DIFFERENTIATION SPECIFIC"/>
    <property type="match status" value="1"/>
</dbReference>
<accession>W7Q8K1</accession>
<feature type="transmembrane region" description="Helical" evidence="7">
    <location>
        <begin position="378"/>
        <end position="396"/>
    </location>
</feature>
<dbReference type="Proteomes" id="UP000019276">
    <property type="component" value="Unassembled WGS sequence"/>
</dbReference>
<keyword evidence="5 7" id="KW-1133">Transmembrane helix</keyword>
<dbReference type="GO" id="GO:0006171">
    <property type="term" value="P:cAMP biosynthetic process"/>
    <property type="evidence" value="ECO:0007669"/>
    <property type="project" value="TreeGrafter"/>
</dbReference>
<evidence type="ECO:0000256" key="2">
    <source>
        <dbReference type="ARBA" id="ARBA00005381"/>
    </source>
</evidence>
<dbReference type="InterPro" id="IPR007890">
    <property type="entry name" value="CHASE2"/>
</dbReference>
<proteinExistence type="inferred from homology"/>
<organism evidence="9 10">
    <name type="scientific">Catenovulum agarivorans DS-2</name>
    <dbReference type="NCBI Taxonomy" id="1328313"/>
    <lineage>
        <taxon>Bacteria</taxon>
        <taxon>Pseudomonadati</taxon>
        <taxon>Pseudomonadota</taxon>
        <taxon>Gammaproteobacteria</taxon>
        <taxon>Alteromonadales</taxon>
        <taxon>Alteromonadaceae</taxon>
        <taxon>Catenovulum</taxon>
    </lineage>
</organism>
<dbReference type="EMBL" id="ARZY01000050">
    <property type="protein sequence ID" value="EWH08341.1"/>
    <property type="molecule type" value="Genomic_DNA"/>
</dbReference>
<dbReference type="Pfam" id="PF05226">
    <property type="entry name" value="CHASE2"/>
    <property type="match status" value="1"/>
</dbReference>